<evidence type="ECO:0008006" key="4">
    <source>
        <dbReference type="Google" id="ProtNLM"/>
    </source>
</evidence>
<dbReference type="OrthoDB" id="4245669at2"/>
<keyword evidence="3" id="KW-1185">Reference proteome</keyword>
<feature type="region of interest" description="Disordered" evidence="1">
    <location>
        <begin position="163"/>
        <end position="211"/>
    </location>
</feature>
<evidence type="ECO:0000313" key="2">
    <source>
        <dbReference type="EMBL" id="SET48440.1"/>
    </source>
</evidence>
<proteinExistence type="predicted"/>
<evidence type="ECO:0000313" key="3">
    <source>
        <dbReference type="Proteomes" id="UP000199361"/>
    </source>
</evidence>
<organism evidence="2 3">
    <name type="scientific">Nonomuraea wenchangensis</name>
    <dbReference type="NCBI Taxonomy" id="568860"/>
    <lineage>
        <taxon>Bacteria</taxon>
        <taxon>Bacillati</taxon>
        <taxon>Actinomycetota</taxon>
        <taxon>Actinomycetes</taxon>
        <taxon>Streptosporangiales</taxon>
        <taxon>Streptosporangiaceae</taxon>
        <taxon>Nonomuraea</taxon>
    </lineage>
</organism>
<feature type="compositionally biased region" description="Basic and acidic residues" evidence="1">
    <location>
        <begin position="50"/>
        <end position="100"/>
    </location>
</feature>
<accession>A0A1I0ESP1</accession>
<reference evidence="2 3" key="1">
    <citation type="submission" date="2016-10" db="EMBL/GenBank/DDBJ databases">
        <authorList>
            <person name="de Groot N.N."/>
        </authorList>
    </citation>
    <scope>NUCLEOTIDE SEQUENCE [LARGE SCALE GENOMIC DNA]</scope>
    <source>
        <strain evidence="2 3">CGMCC 4.5598</strain>
    </source>
</reference>
<dbReference type="EMBL" id="FOHX01000003">
    <property type="protein sequence ID" value="SET48440.1"/>
    <property type="molecule type" value="Genomic_DNA"/>
</dbReference>
<gene>
    <name evidence="2" type="ORF">SAMN05421811_103186</name>
</gene>
<dbReference type="RefSeq" id="WP_091079370.1">
    <property type="nucleotide sequence ID" value="NZ_FOHX01000003.1"/>
</dbReference>
<dbReference type="Proteomes" id="UP000199361">
    <property type="component" value="Unassembled WGS sequence"/>
</dbReference>
<sequence>MADDTTTEQTTTDDTTSEEETVDTAVREPATGADEAGDDDKLGTPGKAALAKERKLRNDAERAKREADRARRDLENQLQEYRDKDKSETEKALARAENAEKRAEALLERAVRAEVRALAADGFKDPDDAITYLREKFGAYSDDGEIDADQIKADLADLLDRKPHLAKAAAEPEKRRPAPDMTQASSANKQRSSSPADEFAGFLHSRLRGRK</sequence>
<feature type="compositionally biased region" description="Polar residues" evidence="1">
    <location>
        <begin position="182"/>
        <end position="195"/>
    </location>
</feature>
<dbReference type="STRING" id="568860.SAMN05421811_103186"/>
<name>A0A1I0ESP1_9ACTN</name>
<feature type="region of interest" description="Disordered" evidence="1">
    <location>
        <begin position="1"/>
        <end position="100"/>
    </location>
</feature>
<dbReference type="AlphaFoldDB" id="A0A1I0ESP1"/>
<protein>
    <recommendedName>
        <fullName evidence="4">Scaffolding protein</fullName>
    </recommendedName>
</protein>
<evidence type="ECO:0000256" key="1">
    <source>
        <dbReference type="SAM" id="MobiDB-lite"/>
    </source>
</evidence>